<dbReference type="SUPFAM" id="SSF88946">
    <property type="entry name" value="Sigma2 domain of RNA polymerase sigma factors"/>
    <property type="match status" value="1"/>
</dbReference>
<evidence type="ECO:0000256" key="1">
    <source>
        <dbReference type="ARBA" id="ARBA00010641"/>
    </source>
</evidence>
<evidence type="ECO:0000256" key="3">
    <source>
        <dbReference type="ARBA" id="ARBA00023082"/>
    </source>
</evidence>
<dbReference type="AlphaFoldDB" id="A0A7W9MZV2"/>
<name>A0A7W9MZV2_9ACTN</name>
<reference evidence="8 9" key="1">
    <citation type="submission" date="2020-08" db="EMBL/GenBank/DDBJ databases">
        <title>Sequencing the genomes of 1000 actinobacteria strains.</title>
        <authorList>
            <person name="Klenk H.-P."/>
        </authorList>
    </citation>
    <scope>NUCLEOTIDE SEQUENCE [LARGE SCALE GENOMIC DNA]</scope>
    <source>
        <strain evidence="8 9">DSM 28967</strain>
    </source>
</reference>
<dbReference type="PANTHER" id="PTHR43133">
    <property type="entry name" value="RNA POLYMERASE ECF-TYPE SIGMA FACTO"/>
    <property type="match status" value="1"/>
</dbReference>
<protein>
    <submittedName>
        <fullName evidence="8">RNA polymerase sigma-70 factor (ECF subfamily)</fullName>
    </submittedName>
</protein>
<evidence type="ECO:0000259" key="7">
    <source>
        <dbReference type="Pfam" id="PF08281"/>
    </source>
</evidence>
<dbReference type="InterPro" id="IPR014284">
    <property type="entry name" value="RNA_pol_sigma-70_dom"/>
</dbReference>
<gene>
    <name evidence="8" type="ORF">HDA39_008372</name>
</gene>
<dbReference type="Gene3D" id="1.10.1740.10">
    <property type="match status" value="1"/>
</dbReference>
<evidence type="ECO:0000313" key="9">
    <source>
        <dbReference type="Proteomes" id="UP000549971"/>
    </source>
</evidence>
<evidence type="ECO:0000256" key="2">
    <source>
        <dbReference type="ARBA" id="ARBA00023015"/>
    </source>
</evidence>
<dbReference type="InterPro" id="IPR013249">
    <property type="entry name" value="RNA_pol_sigma70_r4_t2"/>
</dbReference>
<evidence type="ECO:0000256" key="5">
    <source>
        <dbReference type="ARBA" id="ARBA00023163"/>
    </source>
</evidence>
<dbReference type="InterPro" id="IPR013325">
    <property type="entry name" value="RNA_pol_sigma_r2"/>
</dbReference>
<keyword evidence="3" id="KW-0731">Sigma factor</keyword>
<dbReference type="EMBL" id="JACHMY010000001">
    <property type="protein sequence ID" value="MBB5841638.1"/>
    <property type="molecule type" value="Genomic_DNA"/>
</dbReference>
<feature type="domain" description="RNA polymerase sigma factor 70 region 4 type 2" evidence="7">
    <location>
        <begin position="126"/>
        <end position="165"/>
    </location>
</feature>
<dbReference type="Pfam" id="PF04542">
    <property type="entry name" value="Sigma70_r2"/>
    <property type="match status" value="1"/>
</dbReference>
<keyword evidence="2" id="KW-0805">Transcription regulation</keyword>
<keyword evidence="4" id="KW-0238">DNA-binding</keyword>
<organism evidence="8 9">
    <name type="scientific">Kribbella italica</name>
    <dbReference type="NCBI Taxonomy" id="1540520"/>
    <lineage>
        <taxon>Bacteria</taxon>
        <taxon>Bacillati</taxon>
        <taxon>Actinomycetota</taxon>
        <taxon>Actinomycetes</taxon>
        <taxon>Propionibacteriales</taxon>
        <taxon>Kribbellaceae</taxon>
        <taxon>Kribbella</taxon>
    </lineage>
</organism>
<dbReference type="SUPFAM" id="SSF88659">
    <property type="entry name" value="Sigma3 and sigma4 domains of RNA polymerase sigma factors"/>
    <property type="match status" value="1"/>
</dbReference>
<keyword evidence="5" id="KW-0804">Transcription</keyword>
<dbReference type="InterPro" id="IPR039425">
    <property type="entry name" value="RNA_pol_sigma-70-like"/>
</dbReference>
<keyword evidence="9" id="KW-1185">Reference proteome</keyword>
<dbReference type="GO" id="GO:0006352">
    <property type="term" value="P:DNA-templated transcription initiation"/>
    <property type="evidence" value="ECO:0007669"/>
    <property type="project" value="InterPro"/>
</dbReference>
<dbReference type="GO" id="GO:0003677">
    <property type="term" value="F:DNA binding"/>
    <property type="evidence" value="ECO:0007669"/>
    <property type="project" value="UniProtKB-KW"/>
</dbReference>
<evidence type="ECO:0000259" key="6">
    <source>
        <dbReference type="Pfam" id="PF04542"/>
    </source>
</evidence>
<dbReference type="InterPro" id="IPR013324">
    <property type="entry name" value="RNA_pol_sigma_r3/r4-like"/>
</dbReference>
<sequence>MTKPEGLDLDQLFRDHGPAIVAYALRRTSDLEESRDVCQEVFLVAVRRGEVPAGRELPWLYQVARNVLDARRRRDGRSHRAYARVGDELVSGEPVAPVDPLGDQVAAADELAGLLRVLRDDLRLADQEVLMLTAWEGLSRADLANVLGCSPATAVVKLVRARRRLRTAWQRRLELDRSAAGTTGTTRQALTMGERR</sequence>
<feature type="domain" description="RNA polymerase sigma-70 region 2" evidence="6">
    <location>
        <begin position="12"/>
        <end position="75"/>
    </location>
</feature>
<dbReference type="InterPro" id="IPR036388">
    <property type="entry name" value="WH-like_DNA-bd_sf"/>
</dbReference>
<dbReference type="NCBIfam" id="TIGR02937">
    <property type="entry name" value="sigma70-ECF"/>
    <property type="match status" value="1"/>
</dbReference>
<dbReference type="InterPro" id="IPR007627">
    <property type="entry name" value="RNA_pol_sigma70_r2"/>
</dbReference>
<comment type="similarity">
    <text evidence="1">Belongs to the sigma-70 factor family. ECF subfamily.</text>
</comment>
<comment type="caution">
    <text evidence="8">The sequence shown here is derived from an EMBL/GenBank/DDBJ whole genome shotgun (WGS) entry which is preliminary data.</text>
</comment>
<dbReference type="Pfam" id="PF08281">
    <property type="entry name" value="Sigma70_r4_2"/>
    <property type="match status" value="1"/>
</dbReference>
<accession>A0A7W9MZV2</accession>
<dbReference type="Gene3D" id="1.10.10.10">
    <property type="entry name" value="Winged helix-like DNA-binding domain superfamily/Winged helix DNA-binding domain"/>
    <property type="match status" value="1"/>
</dbReference>
<proteinExistence type="inferred from homology"/>
<dbReference type="PANTHER" id="PTHR43133:SF8">
    <property type="entry name" value="RNA POLYMERASE SIGMA FACTOR HI_1459-RELATED"/>
    <property type="match status" value="1"/>
</dbReference>
<dbReference type="Proteomes" id="UP000549971">
    <property type="component" value="Unassembled WGS sequence"/>
</dbReference>
<evidence type="ECO:0000313" key="8">
    <source>
        <dbReference type="EMBL" id="MBB5841638.1"/>
    </source>
</evidence>
<evidence type="ECO:0000256" key="4">
    <source>
        <dbReference type="ARBA" id="ARBA00023125"/>
    </source>
</evidence>
<dbReference type="RefSeq" id="WP_184805248.1">
    <property type="nucleotide sequence ID" value="NZ_JACHMY010000001.1"/>
</dbReference>
<dbReference type="GO" id="GO:0016987">
    <property type="term" value="F:sigma factor activity"/>
    <property type="evidence" value="ECO:0007669"/>
    <property type="project" value="UniProtKB-KW"/>
</dbReference>